<comment type="caution">
    <text evidence="2">The sequence shown here is derived from an EMBL/GenBank/DDBJ whole genome shotgun (WGS) entry which is preliminary data.</text>
</comment>
<reference evidence="2" key="1">
    <citation type="submission" date="2021-06" db="EMBL/GenBank/DDBJ databases">
        <authorList>
            <person name="Kallberg Y."/>
            <person name="Tangrot J."/>
            <person name="Rosling A."/>
        </authorList>
    </citation>
    <scope>NUCLEOTIDE SEQUENCE</scope>
    <source>
        <strain evidence="2">MA453B</strain>
    </source>
</reference>
<name>A0A9N9E4F7_9GLOM</name>
<sequence>VIIYELPHGDHEVAHGEFSFQFQRAFHGLPLEDRFLGTGAKTCFESGRKSARQPDASFIPSCLPKPSPNPSDAQGNPWPTIVCEVARSQSLASVIQKVNSFWLAPNRVEDVIVFKLWPWNHGTDTNGRPLRRLTVHKHPSKSCTGKLEFGTINKYGVPYNGCSASGMRTLTIARECAYEGCTPPYPPYPIAGNVVIDLFDIQRAVFKAQGI</sequence>
<dbReference type="Proteomes" id="UP000789405">
    <property type="component" value="Unassembled WGS sequence"/>
</dbReference>
<protein>
    <submittedName>
        <fullName evidence="2">7244_t:CDS:1</fullName>
    </submittedName>
</protein>
<dbReference type="AlphaFoldDB" id="A0A9N9E4F7"/>
<gene>
    <name evidence="2" type="ORF">DERYTH_LOCUS10558</name>
</gene>
<evidence type="ECO:0000256" key="1">
    <source>
        <dbReference type="SAM" id="MobiDB-lite"/>
    </source>
</evidence>
<proteinExistence type="predicted"/>
<dbReference type="OrthoDB" id="76567at2759"/>
<organism evidence="2 3">
    <name type="scientific">Dentiscutata erythropus</name>
    <dbReference type="NCBI Taxonomy" id="1348616"/>
    <lineage>
        <taxon>Eukaryota</taxon>
        <taxon>Fungi</taxon>
        <taxon>Fungi incertae sedis</taxon>
        <taxon>Mucoromycota</taxon>
        <taxon>Glomeromycotina</taxon>
        <taxon>Glomeromycetes</taxon>
        <taxon>Diversisporales</taxon>
        <taxon>Gigasporaceae</taxon>
        <taxon>Dentiscutata</taxon>
    </lineage>
</organism>
<accession>A0A9N9E4F7</accession>
<feature type="non-terminal residue" evidence="2">
    <location>
        <position position="1"/>
    </location>
</feature>
<dbReference type="EMBL" id="CAJVPY010006188">
    <property type="protein sequence ID" value="CAG8658046.1"/>
    <property type="molecule type" value="Genomic_DNA"/>
</dbReference>
<evidence type="ECO:0000313" key="2">
    <source>
        <dbReference type="EMBL" id="CAG8658046.1"/>
    </source>
</evidence>
<keyword evidence="3" id="KW-1185">Reference proteome</keyword>
<evidence type="ECO:0000313" key="3">
    <source>
        <dbReference type="Proteomes" id="UP000789405"/>
    </source>
</evidence>
<feature type="region of interest" description="Disordered" evidence="1">
    <location>
        <begin position="52"/>
        <end position="75"/>
    </location>
</feature>